<organism evidence="1">
    <name type="scientific">marine sediment metagenome</name>
    <dbReference type="NCBI Taxonomy" id="412755"/>
    <lineage>
        <taxon>unclassified sequences</taxon>
        <taxon>metagenomes</taxon>
        <taxon>ecological metagenomes</taxon>
    </lineage>
</organism>
<evidence type="ECO:0000313" key="1">
    <source>
        <dbReference type="EMBL" id="KKN23820.1"/>
    </source>
</evidence>
<gene>
    <name evidence="1" type="ORF">LCGC14_0901040</name>
</gene>
<proteinExistence type="predicted"/>
<reference evidence="1" key="1">
    <citation type="journal article" date="2015" name="Nature">
        <title>Complex archaea that bridge the gap between prokaryotes and eukaryotes.</title>
        <authorList>
            <person name="Spang A."/>
            <person name="Saw J.H."/>
            <person name="Jorgensen S.L."/>
            <person name="Zaremba-Niedzwiedzka K."/>
            <person name="Martijn J."/>
            <person name="Lind A.E."/>
            <person name="van Eijk R."/>
            <person name="Schleper C."/>
            <person name="Guy L."/>
            <person name="Ettema T.J."/>
        </authorList>
    </citation>
    <scope>NUCLEOTIDE SEQUENCE</scope>
</reference>
<accession>A0A0F9NWF4</accession>
<dbReference type="AlphaFoldDB" id="A0A0F9NWF4"/>
<comment type="caution">
    <text evidence="1">The sequence shown here is derived from an EMBL/GenBank/DDBJ whole genome shotgun (WGS) entry which is preliminary data.</text>
</comment>
<protein>
    <submittedName>
        <fullName evidence="1">Uncharacterized protein</fullName>
    </submittedName>
</protein>
<dbReference type="EMBL" id="LAZR01002935">
    <property type="protein sequence ID" value="KKN23820.1"/>
    <property type="molecule type" value="Genomic_DNA"/>
</dbReference>
<sequence length="107" mass="11589">MTKITGLNEMLAMIPGDKSEKPVTLKTVILNSIAVYRTPQGTEAPIVKLKVTKLGMCFLGAGNVIDLDDDYITILDRVVSAPSGYPDFIAGQAILKIQEARDKRPKG</sequence>
<name>A0A0F9NWF4_9ZZZZ</name>